<evidence type="ECO:0000256" key="3">
    <source>
        <dbReference type="ARBA" id="ARBA00022730"/>
    </source>
</evidence>
<dbReference type="SUPFAM" id="SSF54747">
    <property type="entry name" value="Ribosomal L11/L12e N-terminal domain"/>
    <property type="match status" value="1"/>
</dbReference>
<evidence type="ECO:0000256" key="4">
    <source>
        <dbReference type="ARBA" id="ARBA00022884"/>
    </source>
</evidence>
<evidence type="ECO:0000256" key="9">
    <source>
        <dbReference type="RuleBase" id="RU003978"/>
    </source>
</evidence>
<evidence type="ECO:0000313" key="14">
    <source>
        <dbReference type="Proteomes" id="UP000031465"/>
    </source>
</evidence>
<dbReference type="Gene3D" id="3.30.1550.10">
    <property type="entry name" value="Ribosomal protein L11/L12, N-terminal domain"/>
    <property type="match status" value="1"/>
</dbReference>
<dbReference type="InterPro" id="IPR000911">
    <property type="entry name" value="Ribosomal_uL11"/>
</dbReference>
<dbReference type="InterPro" id="IPR020783">
    <property type="entry name" value="Ribosomal_uL11_C"/>
</dbReference>
<dbReference type="SUPFAM" id="SSF46906">
    <property type="entry name" value="Ribosomal protein L11, C-terminal domain"/>
    <property type="match status" value="1"/>
</dbReference>
<evidence type="ECO:0000256" key="8">
    <source>
        <dbReference type="HAMAP-Rule" id="MF_00736"/>
    </source>
</evidence>
<dbReference type="PATRIC" id="fig|362787.3.peg.673"/>
<proteinExistence type="inferred from homology"/>
<dbReference type="InterPro" id="IPR036769">
    <property type="entry name" value="Ribosomal_uL11_C_sf"/>
</dbReference>
<comment type="function">
    <text evidence="8 10">Forms part of the ribosomal stalk which helps the ribosome interact with GTP-bound translation factors.</text>
</comment>
<dbReference type="GO" id="GO:0022625">
    <property type="term" value="C:cytosolic large ribosomal subunit"/>
    <property type="evidence" value="ECO:0007669"/>
    <property type="project" value="TreeGrafter"/>
</dbReference>
<dbReference type="Proteomes" id="UP000031465">
    <property type="component" value="Unassembled WGS sequence"/>
</dbReference>
<comment type="caution">
    <text evidence="13">The sequence shown here is derived from an EMBL/GenBank/DDBJ whole genome shotgun (WGS) entry which is preliminary data.</text>
</comment>
<evidence type="ECO:0000256" key="5">
    <source>
        <dbReference type="ARBA" id="ARBA00022980"/>
    </source>
</evidence>
<comment type="subunit">
    <text evidence="8">Part of the ribosomal stalk of the 50S ribosomal subunit. Interacts with L10 and the large rRNA to form the base of the stalk. L10 forms an elongated spine to which L12 dimers bind in a sequential fashion forming a multimeric L10(L12)X complex.</text>
</comment>
<evidence type="ECO:0000256" key="2">
    <source>
        <dbReference type="ARBA" id="ARBA00022481"/>
    </source>
</evidence>
<dbReference type="EMBL" id="JSAN01000044">
    <property type="protein sequence ID" value="KIC72946.1"/>
    <property type="molecule type" value="Genomic_DNA"/>
</dbReference>
<feature type="domain" description="Large ribosomal subunit protein uL11 N-terminal" evidence="12">
    <location>
        <begin position="16"/>
        <end position="73"/>
    </location>
</feature>
<reference evidence="13 14" key="1">
    <citation type="journal article" date="2014" name="Mol. Biol. Evol.">
        <title>Massive expansion of Ubiquitination-related gene families within the Chlamydiae.</title>
        <authorList>
            <person name="Domman D."/>
            <person name="Collingro A."/>
            <person name="Lagkouvardos I."/>
            <person name="Gehre L."/>
            <person name="Weinmaier T."/>
            <person name="Rattei T."/>
            <person name="Subtil A."/>
            <person name="Horn M."/>
        </authorList>
    </citation>
    <scope>NUCLEOTIDE SEQUENCE [LARGE SCALE GENOMIC DNA]</scope>
    <source>
        <strain evidence="13 14">EI2</strain>
    </source>
</reference>
<keyword evidence="2 8" id="KW-0488">Methylation</keyword>
<dbReference type="InterPro" id="IPR020784">
    <property type="entry name" value="Ribosomal_uL11_N"/>
</dbReference>
<keyword evidence="4 8" id="KW-0694">RNA-binding</keyword>
<comment type="PTM">
    <text evidence="8 10">One or more lysine residues are methylated.</text>
</comment>
<comment type="similarity">
    <text evidence="1 8 9">Belongs to the universal ribosomal protein uL11 family.</text>
</comment>
<organism evidence="13 14">
    <name type="scientific">Candidatus Protochlamydia amoebophila</name>
    <dbReference type="NCBI Taxonomy" id="362787"/>
    <lineage>
        <taxon>Bacteria</taxon>
        <taxon>Pseudomonadati</taxon>
        <taxon>Chlamydiota</taxon>
        <taxon>Chlamydiia</taxon>
        <taxon>Parachlamydiales</taxon>
        <taxon>Parachlamydiaceae</taxon>
        <taxon>Candidatus Protochlamydia</taxon>
    </lineage>
</organism>
<dbReference type="GO" id="GO:0006412">
    <property type="term" value="P:translation"/>
    <property type="evidence" value="ECO:0007669"/>
    <property type="project" value="UniProtKB-UniRule"/>
</dbReference>
<dbReference type="HAMAP" id="MF_00736">
    <property type="entry name" value="Ribosomal_uL11"/>
    <property type="match status" value="1"/>
</dbReference>
<dbReference type="Pfam" id="PF00298">
    <property type="entry name" value="Ribosomal_L11"/>
    <property type="match status" value="1"/>
</dbReference>
<name>A0A0C1JQZ7_9BACT</name>
<evidence type="ECO:0000256" key="10">
    <source>
        <dbReference type="RuleBase" id="RU003979"/>
    </source>
</evidence>
<keyword evidence="6 8" id="KW-0687">Ribonucleoprotein</keyword>
<dbReference type="AlphaFoldDB" id="A0A0C1JQZ7"/>
<comment type="subunit">
    <text evidence="7">Part of the ribosomal stalk of the 50S ribosomal subunit. Interacts with L10 and the large rRNA to form the base of the stalk. L10 forms an elongated spine to which 2 L12 dimers bind in a sequential fashion forming a pentameric L10(L12)2(L12)2 complex.</text>
</comment>
<dbReference type="FunFam" id="1.10.10.250:FF:000001">
    <property type="entry name" value="50S ribosomal protein L11"/>
    <property type="match status" value="1"/>
</dbReference>
<feature type="domain" description="Large ribosomal subunit protein uL11 C-terminal" evidence="11">
    <location>
        <begin position="78"/>
        <end position="145"/>
    </location>
</feature>
<dbReference type="PANTHER" id="PTHR11661">
    <property type="entry name" value="60S RIBOSOMAL PROTEIN L12"/>
    <property type="match status" value="1"/>
</dbReference>
<accession>A0A0C1JQZ7</accession>
<dbReference type="CDD" id="cd00349">
    <property type="entry name" value="Ribosomal_L11"/>
    <property type="match status" value="1"/>
</dbReference>
<keyword evidence="3 8" id="KW-0699">rRNA-binding</keyword>
<evidence type="ECO:0000256" key="7">
    <source>
        <dbReference type="ARBA" id="ARBA00062905"/>
    </source>
</evidence>
<evidence type="ECO:0000313" key="13">
    <source>
        <dbReference type="EMBL" id="KIC72946.1"/>
    </source>
</evidence>
<evidence type="ECO:0000256" key="6">
    <source>
        <dbReference type="ARBA" id="ARBA00023274"/>
    </source>
</evidence>
<dbReference type="InterPro" id="IPR006519">
    <property type="entry name" value="Ribosomal_uL11_bac-typ"/>
</dbReference>
<gene>
    <name evidence="8 13" type="primary">rplK</name>
    <name evidence="13" type="ORF">DB44_BX00150</name>
</gene>
<evidence type="ECO:0000259" key="11">
    <source>
        <dbReference type="Pfam" id="PF00298"/>
    </source>
</evidence>
<evidence type="ECO:0000256" key="1">
    <source>
        <dbReference type="ARBA" id="ARBA00010537"/>
    </source>
</evidence>
<evidence type="ECO:0000259" key="12">
    <source>
        <dbReference type="Pfam" id="PF03946"/>
    </source>
</evidence>
<dbReference type="GO" id="GO:0003735">
    <property type="term" value="F:structural constituent of ribosome"/>
    <property type="evidence" value="ECO:0007669"/>
    <property type="project" value="InterPro"/>
</dbReference>
<sequence length="149" mass="15985">MKRIEDNMSKKVVKVIKLQIPAGKANPAPPIGPALGAAGVNIMAFCKEFNAKTQAMAGDVLPTLITVYHDKSFSFITKKPPVAELLKKAKGIAKGSGVPNRDKVAKITRSEARKIAEEKIQDMNAADLEMATNIVLGTARSMGIDLIKE</sequence>
<dbReference type="PANTHER" id="PTHR11661:SF1">
    <property type="entry name" value="LARGE RIBOSOMAL SUBUNIT PROTEIN UL11M"/>
    <property type="match status" value="1"/>
</dbReference>
<dbReference type="Pfam" id="PF03946">
    <property type="entry name" value="Ribosomal_L11_N"/>
    <property type="match status" value="1"/>
</dbReference>
<dbReference type="GO" id="GO:0070180">
    <property type="term" value="F:large ribosomal subunit rRNA binding"/>
    <property type="evidence" value="ECO:0007669"/>
    <property type="project" value="UniProtKB-UniRule"/>
</dbReference>
<dbReference type="InterPro" id="IPR036796">
    <property type="entry name" value="Ribosomal_uL11_N_sf"/>
</dbReference>
<dbReference type="FunFam" id="3.30.1550.10:FF:000001">
    <property type="entry name" value="50S ribosomal protein L11"/>
    <property type="match status" value="1"/>
</dbReference>
<dbReference type="Gene3D" id="1.10.10.250">
    <property type="entry name" value="Ribosomal protein L11, C-terminal domain"/>
    <property type="match status" value="1"/>
</dbReference>
<dbReference type="NCBIfam" id="TIGR01632">
    <property type="entry name" value="L11_bact"/>
    <property type="match status" value="1"/>
</dbReference>
<keyword evidence="5 8" id="KW-0689">Ribosomal protein</keyword>
<protein>
    <recommendedName>
        <fullName evidence="8">Large ribosomal subunit protein uL11</fullName>
    </recommendedName>
</protein>
<dbReference type="SMART" id="SM00649">
    <property type="entry name" value="RL11"/>
    <property type="match status" value="1"/>
</dbReference>